<dbReference type="OrthoDB" id="6775458at2759"/>
<dbReference type="AlphaFoldDB" id="A0A8X6NB09"/>
<evidence type="ECO:0000313" key="2">
    <source>
        <dbReference type="Proteomes" id="UP000887013"/>
    </source>
</evidence>
<keyword evidence="2" id="KW-1185">Reference proteome</keyword>
<proteinExistence type="predicted"/>
<protein>
    <submittedName>
        <fullName evidence="1">Uncharacterized protein</fullName>
    </submittedName>
</protein>
<sequence>MPSATRMLRYAFSNIDFTIKHRKFTDHAIVDYFSRHSLPLPKNAQIIHDTYILRDIIIQHISLETVTANDMHKETAFDEELSRLKGSVLNGTERD</sequence>
<gene>
    <name evidence="1" type="ORF">NPIL_225161</name>
</gene>
<reference evidence="1" key="1">
    <citation type="submission" date="2020-08" db="EMBL/GenBank/DDBJ databases">
        <title>Multicomponent nature underlies the extraordinary mechanical properties of spider dragline silk.</title>
        <authorList>
            <person name="Kono N."/>
            <person name="Nakamura H."/>
            <person name="Mori M."/>
            <person name="Yoshida Y."/>
            <person name="Ohtoshi R."/>
            <person name="Malay A.D."/>
            <person name="Moran D.A.P."/>
            <person name="Tomita M."/>
            <person name="Numata K."/>
            <person name="Arakawa K."/>
        </authorList>
    </citation>
    <scope>NUCLEOTIDE SEQUENCE</scope>
</reference>
<evidence type="ECO:0000313" key="1">
    <source>
        <dbReference type="EMBL" id="GFT04093.1"/>
    </source>
</evidence>
<accession>A0A8X6NB09</accession>
<name>A0A8X6NB09_NEPPI</name>
<organism evidence="1 2">
    <name type="scientific">Nephila pilipes</name>
    <name type="common">Giant wood spider</name>
    <name type="synonym">Nephila maculata</name>
    <dbReference type="NCBI Taxonomy" id="299642"/>
    <lineage>
        <taxon>Eukaryota</taxon>
        <taxon>Metazoa</taxon>
        <taxon>Ecdysozoa</taxon>
        <taxon>Arthropoda</taxon>
        <taxon>Chelicerata</taxon>
        <taxon>Arachnida</taxon>
        <taxon>Araneae</taxon>
        <taxon>Araneomorphae</taxon>
        <taxon>Entelegynae</taxon>
        <taxon>Araneoidea</taxon>
        <taxon>Nephilidae</taxon>
        <taxon>Nephila</taxon>
    </lineage>
</organism>
<dbReference type="EMBL" id="BMAW01056060">
    <property type="protein sequence ID" value="GFT04093.1"/>
    <property type="molecule type" value="Genomic_DNA"/>
</dbReference>
<dbReference type="Proteomes" id="UP000887013">
    <property type="component" value="Unassembled WGS sequence"/>
</dbReference>
<comment type="caution">
    <text evidence="1">The sequence shown here is derived from an EMBL/GenBank/DDBJ whole genome shotgun (WGS) entry which is preliminary data.</text>
</comment>